<evidence type="ECO:0000313" key="3">
    <source>
        <dbReference type="Proteomes" id="UP000197781"/>
    </source>
</evidence>
<dbReference type="AlphaFoldDB" id="A0A220MKC0"/>
<organism evidence="2 3">
    <name type="scientific">Brevibacillus formosus</name>
    <dbReference type="NCBI Taxonomy" id="54913"/>
    <lineage>
        <taxon>Bacteria</taxon>
        <taxon>Bacillati</taxon>
        <taxon>Bacillota</taxon>
        <taxon>Bacilli</taxon>
        <taxon>Bacillales</taxon>
        <taxon>Paenibacillaceae</taxon>
        <taxon>Brevibacillus</taxon>
    </lineage>
</organism>
<evidence type="ECO:0000313" key="2">
    <source>
        <dbReference type="EMBL" id="ASJ55536.1"/>
    </source>
</evidence>
<reference evidence="2 3" key="1">
    <citation type="submission" date="2016-11" db="EMBL/GenBank/DDBJ databases">
        <authorList>
            <person name="Jaros S."/>
            <person name="Januszkiewicz K."/>
            <person name="Wedrychowicz H."/>
        </authorList>
    </citation>
    <scope>NUCLEOTIDE SEQUENCE [LARGE SCALE GENOMIC DNA]</scope>
    <source>
        <strain evidence="2 3">NF2</strain>
    </source>
</reference>
<keyword evidence="1" id="KW-0732">Signal</keyword>
<feature type="signal peptide" evidence="1">
    <location>
        <begin position="1"/>
        <end position="23"/>
    </location>
</feature>
<dbReference type="EMBL" id="CP018145">
    <property type="protein sequence ID" value="ASJ55536.1"/>
    <property type="molecule type" value="Genomic_DNA"/>
</dbReference>
<proteinExistence type="predicted"/>
<accession>A0A220MKC0</accession>
<dbReference type="RefSeq" id="WP_088909200.1">
    <property type="nucleotide sequence ID" value="NZ_CP018145.1"/>
</dbReference>
<protein>
    <submittedName>
        <fullName evidence="2">Uncharacterized protein</fullName>
    </submittedName>
</protein>
<sequence length="124" mass="13215">MKKQLVALLSATAILASASPSFAATTDVVTTKEAATTDVVTTKEAATTEKSTQQVKPLDDYIRVSLVVNTPYTLSGDDVDIITGSSSNVEIDGKIIKFTAAGTYVIQVNGWFDDDEYIFTVTAK</sequence>
<feature type="chain" id="PRO_5011967930" evidence="1">
    <location>
        <begin position="24"/>
        <end position="124"/>
    </location>
</feature>
<dbReference type="KEGG" id="bfm:BP422_19495"/>
<gene>
    <name evidence="2" type="ORF">BP422_19495</name>
</gene>
<dbReference type="Proteomes" id="UP000197781">
    <property type="component" value="Chromosome"/>
</dbReference>
<evidence type="ECO:0000256" key="1">
    <source>
        <dbReference type="SAM" id="SignalP"/>
    </source>
</evidence>
<name>A0A220MKC0_9BACL</name>